<keyword evidence="1" id="KW-0472">Membrane</keyword>
<dbReference type="AlphaFoldDB" id="A0A8S1P6M7"/>
<keyword evidence="1" id="KW-1133">Transmembrane helix</keyword>
<comment type="caution">
    <text evidence="2">The sequence shown here is derived from an EMBL/GenBank/DDBJ whole genome shotgun (WGS) entry which is preliminary data.</text>
</comment>
<evidence type="ECO:0000313" key="2">
    <source>
        <dbReference type="EMBL" id="CAD8098605.1"/>
    </source>
</evidence>
<evidence type="ECO:0000313" key="3">
    <source>
        <dbReference type="Proteomes" id="UP000688137"/>
    </source>
</evidence>
<dbReference type="EMBL" id="CAJJDM010000110">
    <property type="protein sequence ID" value="CAD8098605.1"/>
    <property type="molecule type" value="Genomic_DNA"/>
</dbReference>
<protein>
    <recommendedName>
        <fullName evidence="4">Transmembrane protein</fullName>
    </recommendedName>
</protein>
<keyword evidence="3" id="KW-1185">Reference proteome</keyword>
<sequence length="122" mass="14761">MVIHFLLINILKHTIFPILIFISFQILNETQAICILILPIYISFDILEQLIENDYVIDIDLKQNNILAPKLKFQGKCLMKDYQNLIYYYYELSRIYIQLNIRLQNNYAFSQQYLILIFNMMR</sequence>
<reference evidence="2" key="1">
    <citation type="submission" date="2021-01" db="EMBL/GenBank/DDBJ databases">
        <authorList>
            <consortium name="Genoscope - CEA"/>
            <person name="William W."/>
        </authorList>
    </citation>
    <scope>NUCLEOTIDE SEQUENCE</scope>
</reference>
<evidence type="ECO:0000256" key="1">
    <source>
        <dbReference type="SAM" id="Phobius"/>
    </source>
</evidence>
<proteinExistence type="predicted"/>
<feature type="transmembrane region" description="Helical" evidence="1">
    <location>
        <begin position="15"/>
        <end position="42"/>
    </location>
</feature>
<dbReference type="Proteomes" id="UP000688137">
    <property type="component" value="Unassembled WGS sequence"/>
</dbReference>
<organism evidence="2 3">
    <name type="scientific">Paramecium primaurelia</name>
    <dbReference type="NCBI Taxonomy" id="5886"/>
    <lineage>
        <taxon>Eukaryota</taxon>
        <taxon>Sar</taxon>
        <taxon>Alveolata</taxon>
        <taxon>Ciliophora</taxon>
        <taxon>Intramacronucleata</taxon>
        <taxon>Oligohymenophorea</taxon>
        <taxon>Peniculida</taxon>
        <taxon>Parameciidae</taxon>
        <taxon>Paramecium</taxon>
    </lineage>
</organism>
<gene>
    <name evidence="2" type="ORF">PPRIM_AZ9-3.1.T1070124</name>
</gene>
<accession>A0A8S1P6M7</accession>
<evidence type="ECO:0008006" key="4">
    <source>
        <dbReference type="Google" id="ProtNLM"/>
    </source>
</evidence>
<keyword evidence="1" id="KW-0812">Transmembrane</keyword>
<name>A0A8S1P6M7_PARPR</name>